<proteinExistence type="predicted"/>
<gene>
    <name evidence="1" type="ORF">Patl1_20442</name>
</gene>
<comment type="caution">
    <text evidence="1">The sequence shown here is derived from an EMBL/GenBank/DDBJ whole genome shotgun (WGS) entry which is preliminary data.</text>
</comment>
<accession>A0ACC1BIJ0</accession>
<evidence type="ECO:0000313" key="1">
    <source>
        <dbReference type="EMBL" id="KAJ0098720.1"/>
    </source>
</evidence>
<sequence length="158" mass="17570">MFVLQLNVSLKLGCSTAKSPGSWTSQEANARLKCVYFPVTEGGESIEMIIEKLNSKGREFLKTMKLSVVLLSVILVVFFQMLAGHGFSFMDLRQKKGDKAHLLHRCCSRAKCFIGMFYKICLVVDTNDSFNPTPSKSWKTVNSFATGKGISRLAFVDA</sequence>
<name>A0ACC1BIJ0_9ROSI</name>
<protein>
    <submittedName>
        <fullName evidence="1">Uncharacterized protein</fullName>
    </submittedName>
</protein>
<evidence type="ECO:0000313" key="2">
    <source>
        <dbReference type="Proteomes" id="UP001164250"/>
    </source>
</evidence>
<organism evidence="1 2">
    <name type="scientific">Pistacia atlantica</name>
    <dbReference type="NCBI Taxonomy" id="434234"/>
    <lineage>
        <taxon>Eukaryota</taxon>
        <taxon>Viridiplantae</taxon>
        <taxon>Streptophyta</taxon>
        <taxon>Embryophyta</taxon>
        <taxon>Tracheophyta</taxon>
        <taxon>Spermatophyta</taxon>
        <taxon>Magnoliopsida</taxon>
        <taxon>eudicotyledons</taxon>
        <taxon>Gunneridae</taxon>
        <taxon>Pentapetalae</taxon>
        <taxon>rosids</taxon>
        <taxon>malvids</taxon>
        <taxon>Sapindales</taxon>
        <taxon>Anacardiaceae</taxon>
        <taxon>Pistacia</taxon>
    </lineage>
</organism>
<dbReference type="Proteomes" id="UP001164250">
    <property type="component" value="Chromosome 4"/>
</dbReference>
<dbReference type="EMBL" id="CM047900">
    <property type="protein sequence ID" value="KAJ0098720.1"/>
    <property type="molecule type" value="Genomic_DNA"/>
</dbReference>
<reference evidence="2" key="1">
    <citation type="journal article" date="2023" name="G3 (Bethesda)">
        <title>Genome assembly and association tests identify interacting loci associated with vigor, precocity, and sex in interspecific pistachio rootstocks.</title>
        <authorList>
            <person name="Palmer W."/>
            <person name="Jacygrad E."/>
            <person name="Sagayaradj S."/>
            <person name="Cavanaugh K."/>
            <person name="Han R."/>
            <person name="Bertier L."/>
            <person name="Beede B."/>
            <person name="Kafkas S."/>
            <person name="Golino D."/>
            <person name="Preece J."/>
            <person name="Michelmore R."/>
        </authorList>
    </citation>
    <scope>NUCLEOTIDE SEQUENCE [LARGE SCALE GENOMIC DNA]</scope>
</reference>
<keyword evidence="2" id="KW-1185">Reference proteome</keyword>